<gene>
    <name evidence="1" type="ORF">KLDO_g3937</name>
</gene>
<comment type="caution">
    <text evidence="1">The sequence shown here is derived from an EMBL/GenBank/DDBJ whole genome shotgun (WGS) entry which is preliminary data.</text>
</comment>
<sequence length="165" mass="19592">MGSRLRYEDYLDKLNDEVNSTSIDKMALHSKVDELLRSNIEMRASLQHSFDEFQKVDVDIEEWRKSMWPEESEVSPQVQYSYLRHQELSLERLIAKTLPKQLLLREETLKAITQQTEGVLATQQEQLDQLSQYRANMRKTHEQELLTLNDRWRSILNQNIEKALS</sequence>
<keyword evidence="2" id="KW-1185">Reference proteome</keyword>
<accession>A0A0A8L9F9</accession>
<dbReference type="AlphaFoldDB" id="A0A0A8L9F9"/>
<dbReference type="Proteomes" id="UP000031516">
    <property type="component" value="Unassembled WGS sequence"/>
</dbReference>
<proteinExistence type="predicted"/>
<dbReference type="OrthoDB" id="4059443at2759"/>
<organism evidence="1 2">
    <name type="scientific">Kluyveromyces dobzhanskii CBS 2104</name>
    <dbReference type="NCBI Taxonomy" id="1427455"/>
    <lineage>
        <taxon>Eukaryota</taxon>
        <taxon>Fungi</taxon>
        <taxon>Dikarya</taxon>
        <taxon>Ascomycota</taxon>
        <taxon>Saccharomycotina</taxon>
        <taxon>Saccharomycetes</taxon>
        <taxon>Saccharomycetales</taxon>
        <taxon>Saccharomycetaceae</taxon>
        <taxon>Kluyveromyces</taxon>
    </lineage>
</organism>
<name>A0A0A8L9F9_9SACH</name>
<evidence type="ECO:0000313" key="1">
    <source>
        <dbReference type="EMBL" id="CDO95706.1"/>
    </source>
</evidence>
<evidence type="ECO:0000313" key="2">
    <source>
        <dbReference type="Proteomes" id="UP000031516"/>
    </source>
</evidence>
<dbReference type="EMBL" id="CCBQ010000045">
    <property type="protein sequence ID" value="CDO95706.1"/>
    <property type="molecule type" value="Genomic_DNA"/>
</dbReference>
<protein>
    <submittedName>
        <fullName evidence="1">WGS project CCBQ000000000 data, contig 00015</fullName>
    </submittedName>
</protein>
<reference evidence="1 2" key="1">
    <citation type="submission" date="2014-03" db="EMBL/GenBank/DDBJ databases">
        <title>The genome of Kluyveromyces dobzhanskii.</title>
        <authorList>
            <person name="Nystedt B."/>
            <person name="Astrom S."/>
        </authorList>
    </citation>
    <scope>NUCLEOTIDE SEQUENCE [LARGE SCALE GENOMIC DNA]</scope>
    <source>
        <strain evidence="1 2">CBS 2104</strain>
    </source>
</reference>